<dbReference type="CDD" id="cd05972">
    <property type="entry name" value="MACS_like"/>
    <property type="match status" value="1"/>
</dbReference>
<dbReference type="InterPro" id="IPR025110">
    <property type="entry name" value="AMP-bd_C"/>
</dbReference>
<dbReference type="InterPro" id="IPR051087">
    <property type="entry name" value="Mitochondrial_ACSM"/>
</dbReference>
<dbReference type="GO" id="GO:0016405">
    <property type="term" value="F:CoA-ligase activity"/>
    <property type="evidence" value="ECO:0007669"/>
    <property type="project" value="UniProtKB-ARBA"/>
</dbReference>
<dbReference type="FunFam" id="3.30.300.30:FF:000005">
    <property type="entry name" value="Acyl-coenzyme A synthetase ACSM5, mitochondrial"/>
    <property type="match status" value="1"/>
</dbReference>
<dbReference type="Gene3D" id="3.30.300.30">
    <property type="match status" value="1"/>
</dbReference>
<dbReference type="InterPro" id="IPR020845">
    <property type="entry name" value="AMP-binding_CS"/>
</dbReference>
<dbReference type="GO" id="GO:0006633">
    <property type="term" value="P:fatty acid biosynthetic process"/>
    <property type="evidence" value="ECO:0007669"/>
    <property type="project" value="TreeGrafter"/>
</dbReference>
<evidence type="ECO:0000313" key="7">
    <source>
        <dbReference type="EMBL" id="GIM48200.1"/>
    </source>
</evidence>
<dbReference type="AlphaFoldDB" id="A0AAV4LK21"/>
<evidence type="ECO:0000256" key="4">
    <source>
        <dbReference type="ARBA" id="ARBA00022840"/>
    </source>
</evidence>
<dbReference type="PROSITE" id="PS00455">
    <property type="entry name" value="AMP_BINDING"/>
    <property type="match status" value="1"/>
</dbReference>
<dbReference type="PANTHER" id="PTHR43605:SF10">
    <property type="entry name" value="ACYL-COA SYNTHETASE MEDIUM CHAIN FAMILY MEMBER 3"/>
    <property type="match status" value="1"/>
</dbReference>
<reference evidence="7" key="1">
    <citation type="journal article" date="2023" name="Int. J. Syst. Evol. Microbiol.">
        <title>Collibacillus ludicampi gen. nov., sp. nov., a new soil bacterium of the family Alicyclobacillaceae.</title>
        <authorList>
            <person name="Jojima T."/>
            <person name="Ioku Y."/>
            <person name="Fukuta Y."/>
            <person name="Shirasaka N."/>
            <person name="Matsumura Y."/>
            <person name="Mori M."/>
        </authorList>
    </citation>
    <scope>NUCLEOTIDE SEQUENCE</scope>
    <source>
        <strain evidence="7">TP075</strain>
    </source>
</reference>
<dbReference type="InterPro" id="IPR000873">
    <property type="entry name" value="AMP-dep_synth/lig_dom"/>
</dbReference>
<evidence type="ECO:0000256" key="1">
    <source>
        <dbReference type="ARBA" id="ARBA00006432"/>
    </source>
</evidence>
<keyword evidence="8" id="KW-1185">Reference proteome</keyword>
<sequence>MSTHVFDFDYEKAVQEFRLEIPEKYNFGGEIDRYSDANPDKTAIIWENEAGETRRITYGDLKALSNRIANGLHRLGICRGDKVIVLVPRVIEAYAIYLALNKMGAVIMPGSEMLRAKDIEYRADHAQAKAVIALGNVRSEVDSIRHKCKSLQFFVLLDGAAEGWISMEELIRDADTVWQVVDTDANELAFLSYTSGTTGGPKGVQHVHAWPYAHLAISATYWFDVREDDIAWATASPGWAKWVWSPFVSILGKGGTAFVYHGRFSANKYLEFLEKYPISLLCATPTEYRMMAKVKDLEQYKLRALRSACSAGEPLNREVIETFQRVFNVRVRDGYGQTENSLLVGTFSGMKMKPGSMGRPAPGIRIAIIDEEGKELPVGEVGDIAVHKDTAVLFRGYLHDPERTGKAFRGEWYVTGDQGRWDEEGYIWFEGRADDIIISSGYTIGPFEVEDALVKHPAVAECAAVASPDPERGHIVKAFVVLRQPEFASETLVSELQEHVKKLTAPYKYPREIEFVDSLPKTTSGKIRRVELRMREKERKMG</sequence>
<dbReference type="GO" id="GO:0004321">
    <property type="term" value="F:fatty-acyl-CoA synthase activity"/>
    <property type="evidence" value="ECO:0007669"/>
    <property type="project" value="TreeGrafter"/>
</dbReference>
<accession>A0AAV4LK21</accession>
<keyword evidence="4" id="KW-0067">ATP-binding</keyword>
<dbReference type="GO" id="GO:0015645">
    <property type="term" value="F:fatty acid ligase activity"/>
    <property type="evidence" value="ECO:0007669"/>
    <property type="project" value="TreeGrafter"/>
</dbReference>
<evidence type="ECO:0000256" key="3">
    <source>
        <dbReference type="ARBA" id="ARBA00022741"/>
    </source>
</evidence>
<dbReference type="Pfam" id="PF00501">
    <property type="entry name" value="AMP-binding"/>
    <property type="match status" value="1"/>
</dbReference>
<dbReference type="PANTHER" id="PTHR43605">
    <property type="entry name" value="ACYL-COENZYME A SYNTHETASE"/>
    <property type="match status" value="1"/>
</dbReference>
<evidence type="ECO:0000259" key="6">
    <source>
        <dbReference type="Pfam" id="PF13193"/>
    </source>
</evidence>
<protein>
    <submittedName>
        <fullName evidence="7">Acyl--CoA ligase</fullName>
    </submittedName>
</protein>
<dbReference type="RefSeq" id="WP_282201100.1">
    <property type="nucleotide sequence ID" value="NZ_BOQE01000001.1"/>
</dbReference>
<dbReference type="GO" id="GO:0006637">
    <property type="term" value="P:acyl-CoA metabolic process"/>
    <property type="evidence" value="ECO:0007669"/>
    <property type="project" value="TreeGrafter"/>
</dbReference>
<organism evidence="7 8">
    <name type="scientific">Collibacillus ludicampi</name>
    <dbReference type="NCBI Taxonomy" id="2771369"/>
    <lineage>
        <taxon>Bacteria</taxon>
        <taxon>Bacillati</taxon>
        <taxon>Bacillota</taxon>
        <taxon>Bacilli</taxon>
        <taxon>Bacillales</taxon>
        <taxon>Alicyclobacillaceae</taxon>
        <taxon>Collibacillus</taxon>
    </lineage>
</organism>
<feature type="domain" description="AMP-dependent synthetase/ligase" evidence="5">
    <location>
        <begin position="35"/>
        <end position="398"/>
    </location>
</feature>
<keyword evidence="3" id="KW-0547">Nucleotide-binding</keyword>
<evidence type="ECO:0000256" key="2">
    <source>
        <dbReference type="ARBA" id="ARBA00022598"/>
    </source>
</evidence>
<dbReference type="EMBL" id="BOQE01000001">
    <property type="protein sequence ID" value="GIM48200.1"/>
    <property type="molecule type" value="Genomic_DNA"/>
</dbReference>
<name>A0AAV4LK21_9BACL</name>
<feature type="domain" description="AMP-binding enzyme C-terminal" evidence="6">
    <location>
        <begin position="448"/>
        <end position="526"/>
    </location>
</feature>
<gene>
    <name evidence="7" type="primary">acsA</name>
    <name evidence="7" type="ORF">DNHGIG_37490</name>
</gene>
<dbReference type="GO" id="GO:0005524">
    <property type="term" value="F:ATP binding"/>
    <property type="evidence" value="ECO:0007669"/>
    <property type="project" value="UniProtKB-KW"/>
</dbReference>
<evidence type="ECO:0000259" key="5">
    <source>
        <dbReference type="Pfam" id="PF00501"/>
    </source>
</evidence>
<dbReference type="SUPFAM" id="SSF56801">
    <property type="entry name" value="Acetyl-CoA synthetase-like"/>
    <property type="match status" value="1"/>
</dbReference>
<dbReference type="Proteomes" id="UP001057291">
    <property type="component" value="Unassembled WGS sequence"/>
</dbReference>
<dbReference type="Pfam" id="PF13193">
    <property type="entry name" value="AMP-binding_C"/>
    <property type="match status" value="1"/>
</dbReference>
<evidence type="ECO:0000313" key="8">
    <source>
        <dbReference type="Proteomes" id="UP001057291"/>
    </source>
</evidence>
<keyword evidence="2 7" id="KW-0436">Ligase</keyword>
<comment type="similarity">
    <text evidence="1">Belongs to the ATP-dependent AMP-binding enzyme family.</text>
</comment>
<comment type="caution">
    <text evidence="7">The sequence shown here is derived from an EMBL/GenBank/DDBJ whole genome shotgun (WGS) entry which is preliminary data.</text>
</comment>
<dbReference type="InterPro" id="IPR042099">
    <property type="entry name" value="ANL_N_sf"/>
</dbReference>
<proteinExistence type="inferred from homology"/>
<dbReference type="Gene3D" id="3.40.50.12780">
    <property type="entry name" value="N-terminal domain of ligase-like"/>
    <property type="match status" value="1"/>
</dbReference>
<dbReference type="InterPro" id="IPR045851">
    <property type="entry name" value="AMP-bd_C_sf"/>
</dbReference>